<evidence type="ECO:0000256" key="3">
    <source>
        <dbReference type="ARBA" id="ARBA00022692"/>
    </source>
</evidence>
<evidence type="ECO:0000256" key="1">
    <source>
        <dbReference type="ARBA" id="ARBA00004141"/>
    </source>
</evidence>
<proteinExistence type="inferred from homology"/>
<sequence length="133" mass="13704">MNRAGAPRLLSRLARFVGVGGTGFLADAGVLSVLVAAGLDPLPARLASILFALTVTWQLNRRITFGLSGRGTSREFAHYLSLGAISSLVNYAVYAGVLASGLSASPLLALAAGSAVAMAVTFVGLDRIVFRAR</sequence>
<feature type="transmembrane region" description="Helical" evidence="6">
    <location>
        <begin position="79"/>
        <end position="101"/>
    </location>
</feature>
<dbReference type="EMBL" id="JANCLU010000014">
    <property type="protein sequence ID" value="MCP8939764.1"/>
    <property type="molecule type" value="Genomic_DNA"/>
</dbReference>
<evidence type="ECO:0000313" key="9">
    <source>
        <dbReference type="Proteomes" id="UP001205890"/>
    </source>
</evidence>
<name>A0ABT1LE48_9HYPH</name>
<accession>A0ABT1LE48</accession>
<dbReference type="InterPro" id="IPR051401">
    <property type="entry name" value="GtrA_CellWall_Glycosyl"/>
</dbReference>
<keyword evidence="3 6" id="KW-0812">Transmembrane</keyword>
<comment type="similarity">
    <text evidence="2">Belongs to the GtrA family.</text>
</comment>
<dbReference type="Proteomes" id="UP001205890">
    <property type="component" value="Unassembled WGS sequence"/>
</dbReference>
<evidence type="ECO:0000256" key="5">
    <source>
        <dbReference type="ARBA" id="ARBA00023136"/>
    </source>
</evidence>
<dbReference type="RefSeq" id="WP_254743691.1">
    <property type="nucleotide sequence ID" value="NZ_JANCLU010000014.1"/>
</dbReference>
<dbReference type="PANTHER" id="PTHR38459">
    <property type="entry name" value="PROPHAGE BACTOPRENOL-LINKED GLUCOSE TRANSLOCASE HOMOLOG"/>
    <property type="match status" value="1"/>
</dbReference>
<evidence type="ECO:0000256" key="4">
    <source>
        <dbReference type="ARBA" id="ARBA00022989"/>
    </source>
</evidence>
<feature type="transmembrane region" description="Helical" evidence="6">
    <location>
        <begin position="12"/>
        <end position="36"/>
    </location>
</feature>
<gene>
    <name evidence="8" type="ORF">NK718_14645</name>
</gene>
<comment type="caution">
    <text evidence="8">The sequence shown here is derived from an EMBL/GenBank/DDBJ whole genome shotgun (WGS) entry which is preliminary data.</text>
</comment>
<dbReference type="InterPro" id="IPR007267">
    <property type="entry name" value="GtrA_DPMS_TM"/>
</dbReference>
<evidence type="ECO:0000313" key="8">
    <source>
        <dbReference type="EMBL" id="MCP8939764.1"/>
    </source>
</evidence>
<organism evidence="8 9">
    <name type="scientific">Alsobacter ponti</name>
    <dbReference type="NCBI Taxonomy" id="2962936"/>
    <lineage>
        <taxon>Bacteria</taxon>
        <taxon>Pseudomonadati</taxon>
        <taxon>Pseudomonadota</taxon>
        <taxon>Alphaproteobacteria</taxon>
        <taxon>Hyphomicrobiales</taxon>
        <taxon>Alsobacteraceae</taxon>
        <taxon>Alsobacter</taxon>
    </lineage>
</organism>
<dbReference type="PANTHER" id="PTHR38459:SF1">
    <property type="entry name" value="PROPHAGE BACTOPRENOL-LINKED GLUCOSE TRANSLOCASE HOMOLOG"/>
    <property type="match status" value="1"/>
</dbReference>
<keyword evidence="5 6" id="KW-0472">Membrane</keyword>
<keyword evidence="4 6" id="KW-1133">Transmembrane helix</keyword>
<evidence type="ECO:0000256" key="2">
    <source>
        <dbReference type="ARBA" id="ARBA00009399"/>
    </source>
</evidence>
<feature type="domain" description="GtrA/DPMS transmembrane" evidence="7">
    <location>
        <begin position="15"/>
        <end position="130"/>
    </location>
</feature>
<evidence type="ECO:0000256" key="6">
    <source>
        <dbReference type="SAM" id="Phobius"/>
    </source>
</evidence>
<dbReference type="Pfam" id="PF04138">
    <property type="entry name" value="GtrA_DPMS_TM"/>
    <property type="match status" value="1"/>
</dbReference>
<comment type="subcellular location">
    <subcellularLocation>
        <location evidence="1">Membrane</location>
        <topology evidence="1">Multi-pass membrane protein</topology>
    </subcellularLocation>
</comment>
<protein>
    <submittedName>
        <fullName evidence="8">GtrA family protein</fullName>
    </submittedName>
</protein>
<keyword evidence="9" id="KW-1185">Reference proteome</keyword>
<feature type="transmembrane region" description="Helical" evidence="6">
    <location>
        <begin position="42"/>
        <end position="59"/>
    </location>
</feature>
<reference evidence="8 9" key="1">
    <citation type="submission" date="2022-07" db="EMBL/GenBank/DDBJ databases">
        <authorList>
            <person name="Li W.-J."/>
            <person name="Deng Q.-Q."/>
        </authorList>
    </citation>
    <scope>NUCLEOTIDE SEQUENCE [LARGE SCALE GENOMIC DNA]</scope>
    <source>
        <strain evidence="8 9">SYSU M60028</strain>
    </source>
</reference>
<evidence type="ECO:0000259" key="7">
    <source>
        <dbReference type="Pfam" id="PF04138"/>
    </source>
</evidence>
<feature type="transmembrane region" description="Helical" evidence="6">
    <location>
        <begin position="107"/>
        <end position="125"/>
    </location>
</feature>